<dbReference type="EMBL" id="CAKKNE010000003">
    <property type="protein sequence ID" value="CAH0370976.1"/>
    <property type="molecule type" value="Genomic_DNA"/>
</dbReference>
<keyword evidence="8" id="KW-1185">Reference proteome</keyword>
<feature type="transmembrane region" description="Helical" evidence="5">
    <location>
        <begin position="61"/>
        <end position="81"/>
    </location>
</feature>
<evidence type="ECO:0000313" key="7">
    <source>
        <dbReference type="EMBL" id="CAH0370976.1"/>
    </source>
</evidence>
<dbReference type="Pfam" id="PF03798">
    <property type="entry name" value="TRAM_LAG1_CLN8"/>
    <property type="match status" value="1"/>
</dbReference>
<sequence length="361" mass="40499">MTPLQEGLLGTIIIAIAIWSEPLAIKIGYLDEDFTSRLFDAAPPAETWGTMFAPARGFERYIAYEMLRALATHLGAFYLLGAVRDKWAAAKTADKRQILSRGVMNVLFLAACGYRGLMMWRGWYVEAGWPSIPAALQHVHSALTVGCTATEGNWMTFWKSSDGTGCAPLRFVPQTAHERLYDYDADFQRLSVVMFAFQWKNLLDSVYFDDGLIFVIHHSVVIVVSLFALHPFSHLYGSFFFGVSEVSTTVLAVVALFDAEHGVEELERDFPNTRLVIGGVFAVSFFIVRGIIWPYLTYFYCRDGFRILDNDPDIHSRFLVKLFMGGLLTLSVMQVIWLGQIVLKLREELGGMLSSSKAKAA</sequence>
<feature type="transmembrane region" description="Helical" evidence="5">
    <location>
        <begin position="277"/>
        <end position="301"/>
    </location>
</feature>
<feature type="transmembrane region" description="Helical" evidence="5">
    <location>
        <begin position="236"/>
        <end position="257"/>
    </location>
</feature>
<dbReference type="InterPro" id="IPR006634">
    <property type="entry name" value="TLC-dom"/>
</dbReference>
<feature type="transmembrane region" description="Helical" evidence="5">
    <location>
        <begin position="322"/>
        <end position="343"/>
    </location>
</feature>
<dbReference type="Proteomes" id="UP000789595">
    <property type="component" value="Unassembled WGS sequence"/>
</dbReference>
<dbReference type="SMART" id="SM00724">
    <property type="entry name" value="TLC"/>
    <property type="match status" value="1"/>
</dbReference>
<keyword evidence="3 5" id="KW-1133">Transmembrane helix</keyword>
<feature type="transmembrane region" description="Helical" evidence="5">
    <location>
        <begin position="102"/>
        <end position="123"/>
    </location>
</feature>
<keyword evidence="4 5" id="KW-0472">Membrane</keyword>
<protein>
    <recommendedName>
        <fullName evidence="6">TLC domain-containing protein</fullName>
    </recommendedName>
</protein>
<name>A0A8J2X1Y4_9STRA</name>
<gene>
    <name evidence="7" type="ORF">PECAL_3P08930</name>
</gene>
<accession>A0A8J2X1Y4</accession>
<comment type="caution">
    <text evidence="7">The sequence shown here is derived from an EMBL/GenBank/DDBJ whole genome shotgun (WGS) entry which is preliminary data.</text>
</comment>
<evidence type="ECO:0000313" key="8">
    <source>
        <dbReference type="Proteomes" id="UP000789595"/>
    </source>
</evidence>
<keyword evidence="2 5" id="KW-0812">Transmembrane</keyword>
<feature type="domain" description="TLC" evidence="6">
    <location>
        <begin position="147"/>
        <end position="350"/>
    </location>
</feature>
<dbReference type="AlphaFoldDB" id="A0A8J2X1Y4"/>
<evidence type="ECO:0000256" key="4">
    <source>
        <dbReference type="ARBA" id="ARBA00023136"/>
    </source>
</evidence>
<organism evidence="7 8">
    <name type="scientific">Pelagomonas calceolata</name>
    <dbReference type="NCBI Taxonomy" id="35677"/>
    <lineage>
        <taxon>Eukaryota</taxon>
        <taxon>Sar</taxon>
        <taxon>Stramenopiles</taxon>
        <taxon>Ochrophyta</taxon>
        <taxon>Pelagophyceae</taxon>
        <taxon>Pelagomonadales</taxon>
        <taxon>Pelagomonadaceae</taxon>
        <taxon>Pelagomonas</taxon>
    </lineage>
</organism>
<proteinExistence type="predicted"/>
<feature type="transmembrane region" description="Helical" evidence="5">
    <location>
        <begin position="211"/>
        <end position="229"/>
    </location>
</feature>
<feature type="transmembrane region" description="Helical" evidence="5">
    <location>
        <begin position="7"/>
        <end position="29"/>
    </location>
</feature>
<reference evidence="7" key="1">
    <citation type="submission" date="2021-11" db="EMBL/GenBank/DDBJ databases">
        <authorList>
            <consortium name="Genoscope - CEA"/>
            <person name="William W."/>
        </authorList>
    </citation>
    <scope>NUCLEOTIDE SEQUENCE</scope>
</reference>
<evidence type="ECO:0000259" key="6">
    <source>
        <dbReference type="SMART" id="SM00724"/>
    </source>
</evidence>
<evidence type="ECO:0000256" key="5">
    <source>
        <dbReference type="SAM" id="Phobius"/>
    </source>
</evidence>
<evidence type="ECO:0000256" key="2">
    <source>
        <dbReference type="ARBA" id="ARBA00022692"/>
    </source>
</evidence>
<evidence type="ECO:0000256" key="1">
    <source>
        <dbReference type="ARBA" id="ARBA00004141"/>
    </source>
</evidence>
<dbReference type="OrthoDB" id="203748at2759"/>
<comment type="subcellular location">
    <subcellularLocation>
        <location evidence="1">Membrane</location>
        <topology evidence="1">Multi-pass membrane protein</topology>
    </subcellularLocation>
</comment>
<evidence type="ECO:0000256" key="3">
    <source>
        <dbReference type="ARBA" id="ARBA00022989"/>
    </source>
</evidence>
<dbReference type="GO" id="GO:0016020">
    <property type="term" value="C:membrane"/>
    <property type="evidence" value="ECO:0007669"/>
    <property type="project" value="UniProtKB-SubCell"/>
</dbReference>